<accession>A0A835M475</accession>
<gene>
    <name evidence="2" type="ORF">IFM89_001921</name>
</gene>
<dbReference type="Pfam" id="PF11955">
    <property type="entry name" value="PORR"/>
    <property type="match status" value="1"/>
</dbReference>
<comment type="caution">
    <text evidence="2">The sequence shown here is derived from an EMBL/GenBank/DDBJ whole genome shotgun (WGS) entry which is preliminary data.</text>
</comment>
<keyword evidence="3" id="KW-1185">Reference proteome</keyword>
<dbReference type="InterPro" id="IPR045040">
    <property type="entry name" value="PORR_fam"/>
</dbReference>
<dbReference type="InterPro" id="IPR021099">
    <property type="entry name" value="PORR_domain"/>
</dbReference>
<dbReference type="PANTHER" id="PTHR31476">
    <property type="entry name" value="PROTEIN WHAT'S THIS FACTOR 1 HOMOLOG, CHLOROPLASTIC"/>
    <property type="match status" value="1"/>
</dbReference>
<feature type="domain" description="PORR" evidence="1">
    <location>
        <begin position="1"/>
        <end position="129"/>
    </location>
</feature>
<evidence type="ECO:0000313" key="3">
    <source>
        <dbReference type="Proteomes" id="UP000631114"/>
    </source>
</evidence>
<organism evidence="2 3">
    <name type="scientific">Coptis chinensis</name>
    <dbReference type="NCBI Taxonomy" id="261450"/>
    <lineage>
        <taxon>Eukaryota</taxon>
        <taxon>Viridiplantae</taxon>
        <taxon>Streptophyta</taxon>
        <taxon>Embryophyta</taxon>
        <taxon>Tracheophyta</taxon>
        <taxon>Spermatophyta</taxon>
        <taxon>Magnoliopsida</taxon>
        <taxon>Ranunculales</taxon>
        <taxon>Ranunculaceae</taxon>
        <taxon>Coptidoideae</taxon>
        <taxon>Coptis</taxon>
    </lineage>
</organism>
<dbReference type="Proteomes" id="UP000631114">
    <property type="component" value="Unassembled WGS sequence"/>
</dbReference>
<reference evidence="2 3" key="1">
    <citation type="submission" date="2020-10" db="EMBL/GenBank/DDBJ databases">
        <title>The Coptis chinensis genome and diversification of protoberbering-type alkaloids.</title>
        <authorList>
            <person name="Wang B."/>
            <person name="Shu S."/>
            <person name="Song C."/>
            <person name="Liu Y."/>
        </authorList>
    </citation>
    <scope>NUCLEOTIDE SEQUENCE [LARGE SCALE GENOMIC DNA]</scope>
    <source>
        <strain evidence="2">HL-2020</strain>
        <tissue evidence="2">Leaf</tissue>
    </source>
</reference>
<dbReference type="PANTHER" id="PTHR31476:SF11">
    <property type="entry name" value="UBIQUITIN CARBOXYL-TERMINAL HYDROLASE FAMILY PROTEIN"/>
    <property type="match status" value="1"/>
</dbReference>
<protein>
    <recommendedName>
        <fullName evidence="1">PORR domain-containing protein</fullName>
    </recommendedName>
</protein>
<name>A0A835M475_9MAGN</name>
<dbReference type="GO" id="GO:0003723">
    <property type="term" value="F:RNA binding"/>
    <property type="evidence" value="ECO:0007669"/>
    <property type="project" value="InterPro"/>
</dbReference>
<evidence type="ECO:0000259" key="1">
    <source>
        <dbReference type="Pfam" id="PF11955"/>
    </source>
</evidence>
<dbReference type="AlphaFoldDB" id="A0A835M475"/>
<evidence type="ECO:0000313" key="2">
    <source>
        <dbReference type="EMBL" id="KAF9618520.1"/>
    </source>
</evidence>
<dbReference type="OrthoDB" id="1676166at2759"/>
<proteinExistence type="predicted"/>
<sequence length="223" mass="26279">MNFPSSFRPNVKYLEEVQKWQKMPFPSPYLSARRFDPADPKARKRAVAVLHEILSLTMEKRLTSDQLDVFHAEYQLPVKLLLCLVKNHGIFYITNRGAKSTVLLKDAYNGVNLIEKCPLLRFYDKFVGLGCKRDFNASIARKKIYKTFERRFGDSDKRTPNYLLECCELEVEDERYGNWCRGERRGTKELSKRYMRNKKTAKSFLLDVDGKSRMQKMEEKKLI</sequence>
<dbReference type="EMBL" id="JADFTS010000002">
    <property type="protein sequence ID" value="KAF9618520.1"/>
    <property type="molecule type" value="Genomic_DNA"/>
</dbReference>